<keyword evidence="6" id="KW-1185">Reference proteome</keyword>
<dbReference type="PANTHER" id="PTHR47194">
    <property type="entry name" value="SORTING NEXIN-29-RELATED"/>
    <property type="match status" value="1"/>
</dbReference>
<feature type="domain" description="RUN" evidence="4">
    <location>
        <begin position="95"/>
        <end position="232"/>
    </location>
</feature>
<dbReference type="Proteomes" id="UP000092461">
    <property type="component" value="Unassembled WGS sequence"/>
</dbReference>
<dbReference type="SMART" id="SM00593">
    <property type="entry name" value="RUN"/>
    <property type="match status" value="1"/>
</dbReference>
<organism evidence="5 6">
    <name type="scientific">Lutzomyia longipalpis</name>
    <name type="common">Sand fly</name>
    <dbReference type="NCBI Taxonomy" id="7200"/>
    <lineage>
        <taxon>Eukaryota</taxon>
        <taxon>Metazoa</taxon>
        <taxon>Ecdysozoa</taxon>
        <taxon>Arthropoda</taxon>
        <taxon>Hexapoda</taxon>
        <taxon>Insecta</taxon>
        <taxon>Pterygota</taxon>
        <taxon>Neoptera</taxon>
        <taxon>Endopterygota</taxon>
        <taxon>Diptera</taxon>
        <taxon>Nematocera</taxon>
        <taxon>Psychodoidea</taxon>
        <taxon>Psychodidae</taxon>
        <taxon>Lutzomyia</taxon>
        <taxon>Lutzomyia</taxon>
    </lineage>
</organism>
<dbReference type="Gene3D" id="3.30.1520.10">
    <property type="entry name" value="Phox-like domain"/>
    <property type="match status" value="1"/>
</dbReference>
<name>A0A1B0CHL3_LUTLO</name>
<evidence type="ECO:0000313" key="6">
    <source>
        <dbReference type="Proteomes" id="UP000092461"/>
    </source>
</evidence>
<dbReference type="Pfam" id="PF02759">
    <property type="entry name" value="RUN"/>
    <property type="match status" value="1"/>
</dbReference>
<dbReference type="PROSITE" id="PS50195">
    <property type="entry name" value="PX"/>
    <property type="match status" value="1"/>
</dbReference>
<dbReference type="VEuPathDB" id="VectorBase:LLONM1_003135"/>
<dbReference type="CDD" id="cd17689">
    <property type="entry name" value="RUN_SNX29"/>
    <property type="match status" value="1"/>
</dbReference>
<feature type="coiled-coil region" evidence="1">
    <location>
        <begin position="386"/>
        <end position="420"/>
    </location>
</feature>
<evidence type="ECO:0008006" key="7">
    <source>
        <dbReference type="Google" id="ProtNLM"/>
    </source>
</evidence>
<dbReference type="InterPro" id="IPR004012">
    <property type="entry name" value="Run_dom"/>
</dbReference>
<dbReference type="InterPro" id="IPR036871">
    <property type="entry name" value="PX_dom_sf"/>
</dbReference>
<protein>
    <recommendedName>
        <fullName evidence="7">Sorting nexin-29</fullName>
    </recommendedName>
</protein>
<dbReference type="EnsemblMetazoa" id="LLOJ003925-RA">
    <property type="protein sequence ID" value="LLOJ003925-PA"/>
    <property type="gene ID" value="LLOJ003925"/>
</dbReference>
<dbReference type="Gene3D" id="1.20.58.900">
    <property type="match status" value="1"/>
</dbReference>
<evidence type="ECO:0000259" key="3">
    <source>
        <dbReference type="PROSITE" id="PS50195"/>
    </source>
</evidence>
<dbReference type="AlphaFoldDB" id="A0A1B0CHL3"/>
<dbReference type="InterPro" id="IPR037213">
    <property type="entry name" value="Run_dom_sf"/>
</dbReference>
<dbReference type="InterPro" id="IPR001683">
    <property type="entry name" value="PX_dom"/>
</dbReference>
<reference evidence="5" key="1">
    <citation type="submission" date="2020-05" db="UniProtKB">
        <authorList>
            <consortium name="EnsemblMetazoa"/>
        </authorList>
    </citation>
    <scope>IDENTIFICATION</scope>
    <source>
        <strain evidence="5">Jacobina</strain>
    </source>
</reference>
<evidence type="ECO:0000259" key="4">
    <source>
        <dbReference type="PROSITE" id="PS50826"/>
    </source>
</evidence>
<dbReference type="VEuPathDB" id="VectorBase:LLOJ003925"/>
<sequence length="545" mass="61846">EEVDGKSKQKQKLQQKRNCTKNNSSQSYSGRVKEHRGYGLDYYVPEARMAMSGGFIQQTHHRINHESTRKSLVHHLMTVVKELQRKYGGKTELATESDHNVLKLCDSWEYALCHGLRTGSLLRNMSDLVSGVNQEPPVFWTFAYQHMTAHEKERFSSLRHVWTDRGKCRAFIRAALNERSLERYILMWLADSNLGVHYEAWSLMRDEESSNLLPTLAAGLSSILFAITVDSPDLNVQSRREQKTEPIIAVPRPIRPVKKTQKTQVIEFDDAGLSISPVAVGTLASLCLKHESVPSSRENTKSPAAAAAAPVKRIPTEEAFNVVEEVPKNPPTNEVFTPPSDSGIVVEEPTTSEEGSFDDSSLRSMSKSSSIHSSSSSSSVVSASDVTHLRERLRQAEERCQRLEVRVAELSLENHRLRGLGTTHHASGSTFTVSVPRVRLEKAGTRKYYVYEVHIIPTNQPGDEWTVLRRYSDFHRLHRQFQKTHPSVKSLDFPPKKSFGNMEAHFVEQRRQRLQLYLRHILTMLPDVATCTSRTSLEQVFPFFK</sequence>
<keyword evidence="1" id="KW-0175">Coiled coil</keyword>
<dbReference type="PROSITE" id="PS50826">
    <property type="entry name" value="RUN"/>
    <property type="match status" value="1"/>
</dbReference>
<feature type="domain" description="PX" evidence="3">
    <location>
        <begin position="429"/>
        <end position="545"/>
    </location>
</feature>
<feature type="compositionally biased region" description="Polar residues" evidence="2">
    <location>
        <begin position="20"/>
        <end position="29"/>
    </location>
</feature>
<dbReference type="EMBL" id="AJWK01012454">
    <property type="status" value="NOT_ANNOTATED_CDS"/>
    <property type="molecule type" value="Genomic_DNA"/>
</dbReference>
<proteinExistence type="predicted"/>
<feature type="region of interest" description="Disordered" evidence="2">
    <location>
        <begin position="325"/>
        <end position="386"/>
    </location>
</feature>
<dbReference type="SUPFAM" id="SSF64268">
    <property type="entry name" value="PX domain"/>
    <property type="match status" value="1"/>
</dbReference>
<dbReference type="SMART" id="SM00312">
    <property type="entry name" value="PX"/>
    <property type="match status" value="1"/>
</dbReference>
<feature type="compositionally biased region" description="Low complexity" evidence="2">
    <location>
        <begin position="358"/>
        <end position="386"/>
    </location>
</feature>
<evidence type="ECO:0000313" key="5">
    <source>
        <dbReference type="EnsemblMetazoa" id="LLOJ003925-PA"/>
    </source>
</evidence>
<dbReference type="InterPro" id="IPR047329">
    <property type="entry name" value="RUN_SNX29"/>
</dbReference>
<dbReference type="SUPFAM" id="SSF140741">
    <property type="entry name" value="RUN domain-like"/>
    <property type="match status" value="1"/>
</dbReference>
<feature type="compositionally biased region" description="Basic residues" evidence="2">
    <location>
        <begin position="8"/>
        <end position="19"/>
    </location>
</feature>
<dbReference type="GO" id="GO:0035091">
    <property type="term" value="F:phosphatidylinositol binding"/>
    <property type="evidence" value="ECO:0007669"/>
    <property type="project" value="InterPro"/>
</dbReference>
<evidence type="ECO:0000256" key="1">
    <source>
        <dbReference type="SAM" id="Coils"/>
    </source>
</evidence>
<dbReference type="Pfam" id="PF00787">
    <property type="entry name" value="PX"/>
    <property type="match status" value="1"/>
</dbReference>
<accession>A0A1B0CHL3</accession>
<feature type="region of interest" description="Disordered" evidence="2">
    <location>
        <begin position="1"/>
        <end position="32"/>
    </location>
</feature>
<evidence type="ECO:0000256" key="2">
    <source>
        <dbReference type="SAM" id="MobiDB-lite"/>
    </source>
</evidence>
<dbReference type="PANTHER" id="PTHR47194:SF3">
    <property type="entry name" value="SORTING NEXIN 29"/>
    <property type="match status" value="1"/>
</dbReference>